<evidence type="ECO:0000313" key="2">
    <source>
        <dbReference type="Proteomes" id="UP000055048"/>
    </source>
</evidence>
<proteinExistence type="predicted"/>
<dbReference type="AlphaFoldDB" id="A0A0V0U5K8"/>
<comment type="caution">
    <text evidence="1">The sequence shown here is derived from an EMBL/GenBank/DDBJ whole genome shotgun (WGS) entry which is preliminary data.</text>
</comment>
<evidence type="ECO:0000313" key="1">
    <source>
        <dbReference type="EMBL" id="KRX46558.1"/>
    </source>
</evidence>
<reference evidence="1 2" key="1">
    <citation type="submission" date="2015-01" db="EMBL/GenBank/DDBJ databases">
        <title>Evolution of Trichinella species and genotypes.</title>
        <authorList>
            <person name="Korhonen P.K."/>
            <person name="Edoardo P."/>
            <person name="Giuseppe L.R."/>
            <person name="Gasser R.B."/>
        </authorList>
    </citation>
    <scope>NUCLEOTIDE SEQUENCE [LARGE SCALE GENOMIC DNA]</scope>
    <source>
        <strain evidence="1">ISS417</strain>
    </source>
</reference>
<protein>
    <submittedName>
        <fullName evidence="1">Uncharacterized protein</fullName>
    </submittedName>
</protein>
<dbReference type="Proteomes" id="UP000055048">
    <property type="component" value="Unassembled WGS sequence"/>
</dbReference>
<dbReference type="EMBL" id="JYDJ01000056">
    <property type="protein sequence ID" value="KRX46558.1"/>
    <property type="molecule type" value="Genomic_DNA"/>
</dbReference>
<accession>A0A0V0U5K8</accession>
<keyword evidence="2" id="KW-1185">Reference proteome</keyword>
<gene>
    <name evidence="1" type="ORF">T05_5928</name>
</gene>
<sequence length="115" mass="13412">MNRCFGSQFHSRTRLNYRARKMSKKKLVEISGEEEKEEEEEENKKLRTLTIHASIGRRTSNVKAAILVDKNSQFFGNALQFDDTTSQIFEMTTTTNIFPRVRNSFERRTISVSCN</sequence>
<name>A0A0V0U5K8_9BILA</name>
<organism evidence="1 2">
    <name type="scientific">Trichinella murrelli</name>
    <dbReference type="NCBI Taxonomy" id="144512"/>
    <lineage>
        <taxon>Eukaryota</taxon>
        <taxon>Metazoa</taxon>
        <taxon>Ecdysozoa</taxon>
        <taxon>Nematoda</taxon>
        <taxon>Enoplea</taxon>
        <taxon>Dorylaimia</taxon>
        <taxon>Trichinellida</taxon>
        <taxon>Trichinellidae</taxon>
        <taxon>Trichinella</taxon>
    </lineage>
</organism>